<dbReference type="GO" id="GO:0006826">
    <property type="term" value="P:iron ion transport"/>
    <property type="evidence" value="ECO:0007669"/>
    <property type="project" value="UniProtKB-KW"/>
</dbReference>
<organism evidence="16 17">
    <name type="scientific">Neiella litorisoli</name>
    <dbReference type="NCBI Taxonomy" id="2771431"/>
    <lineage>
        <taxon>Bacteria</taxon>
        <taxon>Pseudomonadati</taxon>
        <taxon>Pseudomonadota</taxon>
        <taxon>Gammaproteobacteria</taxon>
        <taxon>Alteromonadales</taxon>
        <taxon>Echinimonadaceae</taxon>
        <taxon>Neiella</taxon>
    </lineage>
</organism>
<keyword evidence="9 11" id="KW-0472">Membrane</keyword>
<name>A0A8J6QNA2_9GAMM</name>
<dbReference type="GO" id="GO:0009279">
    <property type="term" value="C:cell outer membrane"/>
    <property type="evidence" value="ECO:0007669"/>
    <property type="project" value="UniProtKB-SubCell"/>
</dbReference>
<keyword evidence="13" id="KW-0732">Signal</keyword>
<keyword evidence="7" id="KW-0406">Ion transport</keyword>
<keyword evidence="16" id="KW-0675">Receptor</keyword>
<keyword evidence="6" id="KW-0408">Iron</keyword>
<dbReference type="Pfam" id="PF00593">
    <property type="entry name" value="TonB_dep_Rec_b-barrel"/>
    <property type="match status" value="1"/>
</dbReference>
<comment type="caution">
    <text evidence="16">The sequence shown here is derived from an EMBL/GenBank/DDBJ whole genome shotgun (WGS) entry which is preliminary data.</text>
</comment>
<dbReference type="InterPro" id="IPR036942">
    <property type="entry name" value="Beta-barrel_TonB_sf"/>
</dbReference>
<evidence type="ECO:0000256" key="1">
    <source>
        <dbReference type="ARBA" id="ARBA00004571"/>
    </source>
</evidence>
<evidence type="ECO:0000256" key="12">
    <source>
        <dbReference type="RuleBase" id="RU003357"/>
    </source>
</evidence>
<keyword evidence="3 11" id="KW-1134">Transmembrane beta strand</keyword>
<feature type="domain" description="TonB-dependent receptor-like beta-barrel" evidence="14">
    <location>
        <begin position="239"/>
        <end position="683"/>
    </location>
</feature>
<evidence type="ECO:0000256" key="7">
    <source>
        <dbReference type="ARBA" id="ARBA00023065"/>
    </source>
</evidence>
<evidence type="ECO:0000256" key="8">
    <source>
        <dbReference type="ARBA" id="ARBA00023077"/>
    </source>
</evidence>
<dbReference type="InterPro" id="IPR039426">
    <property type="entry name" value="TonB-dep_rcpt-like"/>
</dbReference>
<dbReference type="Pfam" id="PF07715">
    <property type="entry name" value="Plug"/>
    <property type="match status" value="1"/>
</dbReference>
<dbReference type="InterPro" id="IPR000531">
    <property type="entry name" value="Beta-barrel_TonB"/>
</dbReference>
<evidence type="ECO:0000256" key="13">
    <source>
        <dbReference type="SAM" id="SignalP"/>
    </source>
</evidence>
<comment type="subcellular location">
    <subcellularLocation>
        <location evidence="1 11">Cell outer membrane</location>
        <topology evidence="1 11">Multi-pass membrane protein</topology>
    </subcellularLocation>
</comment>
<sequence length="726" mass="80882">MTHCDNQFKTKTLVLALAAASALPSAHADAQDPTERIVVHSDFRASAVEQLPGSISVIDAIQLEDEGANHFEDVLNSIANLNWAGGTSRPRYFQIRGVGEQAEYQGAPNSSVGFIVDDIDLSGLGMTASMFDVEQVEVLRGPQGTKYGANALAGLIYVKTKDPTDIAEHGAKLSVGDDDLKEFAGYSAGAVNDSGSVQYRVVLQQLQQNGYRDNKYLGKDDTNERDELTARAKLRWLTDEDTTIDLTLLHADFDNGYDAWTLDNNGFDTLSDKPGEDSQTTTAASLKMTFRHANAFDVTSITSYADSDHRHAYDGDWANPEYWASKACAAYDENWNVIGTEPCVYDYWWDKDGNRKTWTQEVRLTSTEQGRIFADTSHWLVGVYAMNLDESNDLTVDQQYNGGPAWRELFDSEYEATNLAAFAQLDSDLGDGYQLSLGARIEYRDADYSDSAGEEFDPSETMWGGHIALHKDFSAQHQGYAKAARGYKAGGFNMALPDDLADEKEFDKETLYNYEIGLKSLLLNNSLISNLAVFYMDRQDQQVEGSRQEPGSGDFWLFTTNATSSTSYGLEWDLNWQATDGLTLYGSLGLLSAEYDNYQYQVDADETIDLSDRDLAHAPKTTYSLGATYLTEQGWFANVNANGKGEFYYSDSHDSKSDDYILFNARVGYEAEHWSVALWGRNLTDEEYGVRGFYFGNEPDLDWAAKQYVRYGDPRQVGLTLTVDLD</sequence>
<dbReference type="PANTHER" id="PTHR32552">
    <property type="entry name" value="FERRICHROME IRON RECEPTOR-RELATED"/>
    <property type="match status" value="1"/>
</dbReference>
<dbReference type="Proteomes" id="UP000638014">
    <property type="component" value="Unassembled WGS sequence"/>
</dbReference>
<keyword evidence="10 11" id="KW-0998">Cell outer membrane</keyword>
<comment type="similarity">
    <text evidence="11 12">Belongs to the TonB-dependent receptor family.</text>
</comment>
<dbReference type="PROSITE" id="PS52016">
    <property type="entry name" value="TONB_DEPENDENT_REC_3"/>
    <property type="match status" value="1"/>
</dbReference>
<evidence type="ECO:0000256" key="2">
    <source>
        <dbReference type="ARBA" id="ARBA00022448"/>
    </source>
</evidence>
<dbReference type="SUPFAM" id="SSF56935">
    <property type="entry name" value="Porins"/>
    <property type="match status" value="1"/>
</dbReference>
<keyword evidence="2 11" id="KW-0813">Transport</keyword>
<dbReference type="InterPro" id="IPR012910">
    <property type="entry name" value="Plug_dom"/>
</dbReference>
<gene>
    <name evidence="16" type="ORF">IC617_00100</name>
</gene>
<reference evidence="16" key="1">
    <citation type="submission" date="2020-09" db="EMBL/GenBank/DDBJ databases">
        <title>A novel bacterium of genus Neiella, isolated from South China Sea.</title>
        <authorList>
            <person name="Huang H."/>
            <person name="Mo K."/>
            <person name="Hu Y."/>
        </authorList>
    </citation>
    <scope>NUCLEOTIDE SEQUENCE</scope>
    <source>
        <strain evidence="16">HB171785</strain>
    </source>
</reference>
<protein>
    <submittedName>
        <fullName evidence="16">TonB-dependent receptor</fullName>
    </submittedName>
</protein>
<evidence type="ECO:0000256" key="5">
    <source>
        <dbReference type="ARBA" id="ARBA00022692"/>
    </source>
</evidence>
<accession>A0A8J6QNA2</accession>
<feature type="signal peptide" evidence="13">
    <location>
        <begin position="1"/>
        <end position="30"/>
    </location>
</feature>
<evidence type="ECO:0000313" key="16">
    <source>
        <dbReference type="EMBL" id="MBD1387816.1"/>
    </source>
</evidence>
<feature type="chain" id="PRO_5035274504" evidence="13">
    <location>
        <begin position="31"/>
        <end position="726"/>
    </location>
</feature>
<feature type="domain" description="TonB-dependent receptor plug" evidence="15">
    <location>
        <begin position="49"/>
        <end position="154"/>
    </location>
</feature>
<evidence type="ECO:0000256" key="10">
    <source>
        <dbReference type="ARBA" id="ARBA00023237"/>
    </source>
</evidence>
<dbReference type="EMBL" id="JACXAF010000001">
    <property type="protein sequence ID" value="MBD1387816.1"/>
    <property type="molecule type" value="Genomic_DNA"/>
</dbReference>
<evidence type="ECO:0000256" key="6">
    <source>
        <dbReference type="ARBA" id="ARBA00023004"/>
    </source>
</evidence>
<keyword evidence="17" id="KW-1185">Reference proteome</keyword>
<keyword evidence="4" id="KW-0410">Iron transport</keyword>
<evidence type="ECO:0000313" key="17">
    <source>
        <dbReference type="Proteomes" id="UP000638014"/>
    </source>
</evidence>
<evidence type="ECO:0000259" key="15">
    <source>
        <dbReference type="Pfam" id="PF07715"/>
    </source>
</evidence>
<keyword evidence="5 11" id="KW-0812">Transmembrane</keyword>
<dbReference type="PANTHER" id="PTHR32552:SF81">
    <property type="entry name" value="TONB-DEPENDENT OUTER MEMBRANE RECEPTOR"/>
    <property type="match status" value="1"/>
</dbReference>
<dbReference type="RefSeq" id="WP_191142956.1">
    <property type="nucleotide sequence ID" value="NZ_JACXAF010000001.1"/>
</dbReference>
<evidence type="ECO:0000256" key="3">
    <source>
        <dbReference type="ARBA" id="ARBA00022452"/>
    </source>
</evidence>
<dbReference type="Gene3D" id="2.40.170.20">
    <property type="entry name" value="TonB-dependent receptor, beta-barrel domain"/>
    <property type="match status" value="1"/>
</dbReference>
<evidence type="ECO:0000256" key="4">
    <source>
        <dbReference type="ARBA" id="ARBA00022496"/>
    </source>
</evidence>
<evidence type="ECO:0000259" key="14">
    <source>
        <dbReference type="Pfam" id="PF00593"/>
    </source>
</evidence>
<evidence type="ECO:0000256" key="9">
    <source>
        <dbReference type="ARBA" id="ARBA00023136"/>
    </source>
</evidence>
<dbReference type="AlphaFoldDB" id="A0A8J6QNA2"/>
<evidence type="ECO:0000256" key="11">
    <source>
        <dbReference type="PROSITE-ProRule" id="PRU01360"/>
    </source>
</evidence>
<keyword evidence="8 12" id="KW-0798">TonB box</keyword>
<proteinExistence type="inferred from homology"/>